<protein>
    <submittedName>
        <fullName evidence="2">DUF1330 domain-containing protein</fullName>
    </submittedName>
</protein>
<dbReference type="RefSeq" id="WP_127831419.1">
    <property type="nucleotide sequence ID" value="NZ_RZYA01000017.1"/>
</dbReference>
<name>A0A3S2WD60_9ACTN</name>
<comment type="caution">
    <text evidence="2">The sequence shown here is derived from an EMBL/GenBank/DDBJ whole genome shotgun (WGS) entry which is preliminary data.</text>
</comment>
<dbReference type="InterPro" id="IPR010753">
    <property type="entry name" value="DUF1330"/>
</dbReference>
<dbReference type="OrthoDB" id="9806380at2"/>
<dbReference type="Pfam" id="PF07045">
    <property type="entry name" value="DUF1330"/>
    <property type="match status" value="1"/>
</dbReference>
<feature type="domain" description="DUF1330" evidence="1">
    <location>
        <begin position="2"/>
        <end position="96"/>
    </location>
</feature>
<dbReference type="SUPFAM" id="SSF54909">
    <property type="entry name" value="Dimeric alpha+beta barrel"/>
    <property type="match status" value="1"/>
</dbReference>
<dbReference type="PANTHER" id="PTHR41521">
    <property type="match status" value="1"/>
</dbReference>
<dbReference type="Gene3D" id="3.30.70.100">
    <property type="match status" value="1"/>
</dbReference>
<evidence type="ECO:0000313" key="2">
    <source>
        <dbReference type="EMBL" id="RVU19633.1"/>
    </source>
</evidence>
<dbReference type="AlphaFoldDB" id="A0A3S2WD60"/>
<evidence type="ECO:0000259" key="1">
    <source>
        <dbReference type="Pfam" id="PF07045"/>
    </source>
</evidence>
<proteinExistence type="predicted"/>
<organism evidence="2 3">
    <name type="scientific">Streptomyces antnestii</name>
    <dbReference type="NCBI Taxonomy" id="2494256"/>
    <lineage>
        <taxon>Bacteria</taxon>
        <taxon>Bacillati</taxon>
        <taxon>Actinomycetota</taxon>
        <taxon>Actinomycetes</taxon>
        <taxon>Kitasatosporales</taxon>
        <taxon>Streptomycetaceae</taxon>
        <taxon>Streptomyces</taxon>
    </lineage>
</organism>
<reference evidence="2 3" key="1">
    <citation type="submission" date="2019-01" db="EMBL/GenBank/DDBJ databases">
        <title>Genome sequences of Streptomyces and Rhizobium isolates collected from root and soil.</title>
        <authorList>
            <person name="Chhettri S."/>
            <person name="Sevigny J.L."/>
            <person name="Sen A."/>
            <person name="Ennis N."/>
            <person name="Tisa L."/>
        </authorList>
    </citation>
    <scope>NUCLEOTIDE SEQUENCE [LARGE SCALE GENOMIC DNA]</scope>
    <source>
        <strain evidence="2 3">San01</strain>
    </source>
</reference>
<gene>
    <name evidence="2" type="ORF">EOT10_29610</name>
</gene>
<keyword evidence="3" id="KW-1185">Reference proteome</keyword>
<sequence>MTAYAIAALRNTTVPNEEVFGYMERIQSTLDPFGGRFVVHGAQLEEIEGAWPGGVVVISFPDKAAAHGWYDSDAYQELIPLRTRNLEGEVIFVEGVPEGYDPSSTAARMRAEAGRAVS</sequence>
<dbReference type="Proteomes" id="UP000283128">
    <property type="component" value="Unassembled WGS sequence"/>
</dbReference>
<dbReference type="InterPro" id="IPR011008">
    <property type="entry name" value="Dimeric_a/b-barrel"/>
</dbReference>
<accession>A0A3S2WD60</accession>
<dbReference type="PANTHER" id="PTHR41521:SF4">
    <property type="entry name" value="BLR0684 PROTEIN"/>
    <property type="match status" value="1"/>
</dbReference>
<evidence type="ECO:0000313" key="3">
    <source>
        <dbReference type="Proteomes" id="UP000283128"/>
    </source>
</evidence>
<dbReference type="EMBL" id="RZYA01000017">
    <property type="protein sequence ID" value="RVU19633.1"/>
    <property type="molecule type" value="Genomic_DNA"/>
</dbReference>